<dbReference type="STRING" id="1095630.A0A2J6SF23"/>
<dbReference type="GeneID" id="36595773"/>
<evidence type="ECO:0000256" key="2">
    <source>
        <dbReference type="ARBA" id="ARBA00022553"/>
    </source>
</evidence>
<evidence type="ECO:0000256" key="7">
    <source>
        <dbReference type="SAM" id="MobiDB-lite"/>
    </source>
</evidence>
<dbReference type="Pfam" id="PF00698">
    <property type="entry name" value="Acyl_transf_1"/>
    <property type="match status" value="1"/>
</dbReference>
<evidence type="ECO:0000313" key="11">
    <source>
        <dbReference type="EMBL" id="PMD49371.1"/>
    </source>
</evidence>
<dbReference type="InterPro" id="IPR036291">
    <property type="entry name" value="NAD(P)-bd_dom_sf"/>
</dbReference>
<dbReference type="InterPro" id="IPR014030">
    <property type="entry name" value="Ketoacyl_synth_N"/>
</dbReference>
<dbReference type="Pfam" id="PF07993">
    <property type="entry name" value="NAD_binding_4"/>
    <property type="match status" value="1"/>
</dbReference>
<dbReference type="InterPro" id="IPR009081">
    <property type="entry name" value="PP-bd_ACP"/>
</dbReference>
<dbReference type="PANTHER" id="PTHR45681:SF6">
    <property type="entry name" value="POLYKETIDE SYNTHASE 37"/>
    <property type="match status" value="1"/>
</dbReference>
<keyword evidence="3" id="KW-0808">Transferase</keyword>
<dbReference type="SUPFAM" id="SSF47336">
    <property type="entry name" value="ACP-like"/>
    <property type="match status" value="1"/>
</dbReference>
<dbReference type="InterPro" id="IPR042104">
    <property type="entry name" value="PKS_dehydratase_sf"/>
</dbReference>
<evidence type="ECO:0000313" key="12">
    <source>
        <dbReference type="Proteomes" id="UP000235371"/>
    </source>
</evidence>
<dbReference type="InterPro" id="IPR018201">
    <property type="entry name" value="Ketoacyl_synth_AS"/>
</dbReference>
<dbReference type="InterPro" id="IPR013120">
    <property type="entry name" value="FAR_NAD-bd"/>
</dbReference>
<dbReference type="GO" id="GO:0044550">
    <property type="term" value="P:secondary metabolite biosynthetic process"/>
    <property type="evidence" value="ECO:0007669"/>
    <property type="project" value="UniProtKB-ARBA"/>
</dbReference>
<evidence type="ECO:0000259" key="10">
    <source>
        <dbReference type="PROSITE" id="PS52019"/>
    </source>
</evidence>
<dbReference type="SUPFAM" id="SSF53901">
    <property type="entry name" value="Thiolase-like"/>
    <property type="match status" value="1"/>
</dbReference>
<dbReference type="Pfam" id="PF08242">
    <property type="entry name" value="Methyltransf_12"/>
    <property type="match status" value="1"/>
</dbReference>
<feature type="domain" description="Carrier" evidence="8">
    <location>
        <begin position="1709"/>
        <end position="1783"/>
    </location>
</feature>
<dbReference type="InterPro" id="IPR016035">
    <property type="entry name" value="Acyl_Trfase/lysoPLipase"/>
</dbReference>
<dbReference type="InterPro" id="IPR050444">
    <property type="entry name" value="Polyketide_Synthase"/>
</dbReference>
<dbReference type="InterPro" id="IPR041068">
    <property type="entry name" value="HTH_51"/>
</dbReference>
<dbReference type="InterPro" id="IPR049900">
    <property type="entry name" value="PKS_mFAS_DH"/>
</dbReference>
<dbReference type="Gene3D" id="3.30.70.3290">
    <property type="match status" value="1"/>
</dbReference>
<keyword evidence="2" id="KW-0597">Phosphoprotein</keyword>
<feature type="active site" description="Proton acceptor; for dehydratase activity" evidence="6">
    <location>
        <position position="1354"/>
    </location>
</feature>
<dbReference type="SMART" id="SM00823">
    <property type="entry name" value="PKS_PP"/>
    <property type="match status" value="1"/>
</dbReference>
<feature type="domain" description="PKS/mFAS DH" evidence="10">
    <location>
        <begin position="1319"/>
        <end position="1632"/>
    </location>
</feature>
<evidence type="ECO:0000256" key="3">
    <source>
        <dbReference type="ARBA" id="ARBA00022679"/>
    </source>
</evidence>
<dbReference type="InterPro" id="IPR014031">
    <property type="entry name" value="Ketoacyl_synth_C"/>
</dbReference>
<dbReference type="InterPro" id="IPR001227">
    <property type="entry name" value="Ac_transferase_dom_sf"/>
</dbReference>
<dbReference type="Gene3D" id="3.40.366.10">
    <property type="entry name" value="Malonyl-Coenzyme A Acyl Carrier Protein, domain 2"/>
    <property type="match status" value="2"/>
</dbReference>
<dbReference type="Gene3D" id="1.10.1200.10">
    <property type="entry name" value="ACP-like"/>
    <property type="match status" value="1"/>
</dbReference>
<organism evidence="11 12">
    <name type="scientific">Hyaloscypha bicolor E</name>
    <dbReference type="NCBI Taxonomy" id="1095630"/>
    <lineage>
        <taxon>Eukaryota</taxon>
        <taxon>Fungi</taxon>
        <taxon>Dikarya</taxon>
        <taxon>Ascomycota</taxon>
        <taxon>Pezizomycotina</taxon>
        <taxon>Leotiomycetes</taxon>
        <taxon>Helotiales</taxon>
        <taxon>Hyaloscyphaceae</taxon>
        <taxon>Hyaloscypha</taxon>
        <taxon>Hyaloscypha bicolor</taxon>
    </lineage>
</organism>
<feature type="active site" description="Proton donor; for dehydratase activity" evidence="6">
    <location>
        <position position="1537"/>
    </location>
</feature>
<dbReference type="InterPro" id="IPR013217">
    <property type="entry name" value="Methyltransf_12"/>
</dbReference>
<dbReference type="Gene3D" id="3.40.50.150">
    <property type="entry name" value="Vaccinia Virus protein VP39"/>
    <property type="match status" value="1"/>
</dbReference>
<dbReference type="InterPro" id="IPR016039">
    <property type="entry name" value="Thiolase-like"/>
</dbReference>
<dbReference type="InterPro" id="IPR029063">
    <property type="entry name" value="SAM-dependent_MTases_sf"/>
</dbReference>
<dbReference type="PROSITE" id="PS52004">
    <property type="entry name" value="KS3_2"/>
    <property type="match status" value="1"/>
</dbReference>
<evidence type="ECO:0000259" key="8">
    <source>
        <dbReference type="PROSITE" id="PS50075"/>
    </source>
</evidence>
<dbReference type="Gene3D" id="3.10.129.110">
    <property type="entry name" value="Polyketide synthase dehydratase"/>
    <property type="match status" value="1"/>
</dbReference>
<evidence type="ECO:0000259" key="9">
    <source>
        <dbReference type="PROSITE" id="PS52004"/>
    </source>
</evidence>
<accession>A0A2J6SF23</accession>
<feature type="region of interest" description="N-terminal hotdog fold" evidence="6">
    <location>
        <begin position="1319"/>
        <end position="1452"/>
    </location>
</feature>
<dbReference type="Pfam" id="PF16073">
    <property type="entry name" value="SAT"/>
    <property type="match status" value="1"/>
</dbReference>
<dbReference type="Pfam" id="PF00109">
    <property type="entry name" value="ketoacyl-synt"/>
    <property type="match status" value="1"/>
</dbReference>
<evidence type="ECO:0000256" key="4">
    <source>
        <dbReference type="ARBA" id="ARBA00023268"/>
    </source>
</evidence>
<dbReference type="InterPro" id="IPR014043">
    <property type="entry name" value="Acyl_transferase_dom"/>
</dbReference>
<dbReference type="SUPFAM" id="SSF55048">
    <property type="entry name" value="Probable ACP-binding domain of malonyl-CoA ACP transacylase"/>
    <property type="match status" value="1"/>
</dbReference>
<dbReference type="InterPro" id="IPR020806">
    <property type="entry name" value="PKS_PP-bd"/>
</dbReference>
<dbReference type="Pfam" id="PF02801">
    <property type="entry name" value="Ketoacyl-synt_C"/>
    <property type="match status" value="1"/>
</dbReference>
<dbReference type="SMART" id="SM00825">
    <property type="entry name" value="PKS_KS"/>
    <property type="match status" value="1"/>
</dbReference>
<dbReference type="Pfam" id="PF00550">
    <property type="entry name" value="PP-binding"/>
    <property type="match status" value="1"/>
</dbReference>
<dbReference type="OrthoDB" id="429813at2759"/>
<gene>
    <name evidence="11" type="ORF">K444DRAFT_671000</name>
</gene>
<evidence type="ECO:0000256" key="6">
    <source>
        <dbReference type="PROSITE-ProRule" id="PRU01363"/>
    </source>
</evidence>
<dbReference type="SMART" id="SM00827">
    <property type="entry name" value="PKS_AT"/>
    <property type="match status" value="1"/>
</dbReference>
<keyword evidence="5" id="KW-0012">Acyltransferase</keyword>
<evidence type="ECO:0000256" key="5">
    <source>
        <dbReference type="ARBA" id="ARBA00023315"/>
    </source>
</evidence>
<dbReference type="PANTHER" id="PTHR45681">
    <property type="entry name" value="POLYKETIDE SYNTHASE 44-RELATED"/>
    <property type="match status" value="1"/>
</dbReference>
<feature type="compositionally biased region" description="Acidic residues" evidence="7">
    <location>
        <begin position="1791"/>
        <end position="1809"/>
    </location>
</feature>
<keyword evidence="4" id="KW-0511">Multifunctional enzyme</keyword>
<reference evidence="11 12" key="1">
    <citation type="submission" date="2016-04" db="EMBL/GenBank/DDBJ databases">
        <title>A degradative enzymes factory behind the ericoid mycorrhizal symbiosis.</title>
        <authorList>
            <consortium name="DOE Joint Genome Institute"/>
            <person name="Martino E."/>
            <person name="Morin E."/>
            <person name="Grelet G."/>
            <person name="Kuo A."/>
            <person name="Kohler A."/>
            <person name="Daghino S."/>
            <person name="Barry K."/>
            <person name="Choi C."/>
            <person name="Cichocki N."/>
            <person name="Clum A."/>
            <person name="Copeland A."/>
            <person name="Hainaut M."/>
            <person name="Haridas S."/>
            <person name="Labutti K."/>
            <person name="Lindquist E."/>
            <person name="Lipzen A."/>
            <person name="Khouja H.-R."/>
            <person name="Murat C."/>
            <person name="Ohm R."/>
            <person name="Olson A."/>
            <person name="Spatafora J."/>
            <person name="Veneault-Fourrey C."/>
            <person name="Henrissat B."/>
            <person name="Grigoriev I."/>
            <person name="Martin F."/>
            <person name="Perotto S."/>
        </authorList>
    </citation>
    <scope>NUCLEOTIDE SEQUENCE [LARGE SCALE GENOMIC DNA]</scope>
    <source>
        <strain evidence="11 12">E</strain>
    </source>
</reference>
<dbReference type="SUPFAM" id="SSF52151">
    <property type="entry name" value="FabD/lysophospholipase-like"/>
    <property type="match status" value="1"/>
</dbReference>
<feature type="region of interest" description="C-terminal hotdog fold" evidence="6">
    <location>
        <begin position="1482"/>
        <end position="1632"/>
    </location>
</feature>
<keyword evidence="1" id="KW-0596">Phosphopantetheine</keyword>
<dbReference type="SUPFAM" id="SSF51735">
    <property type="entry name" value="NAD(P)-binding Rossmann-fold domains"/>
    <property type="match status" value="1"/>
</dbReference>
<proteinExistence type="predicted"/>
<dbReference type="Gene3D" id="3.40.50.720">
    <property type="entry name" value="NAD(P)-binding Rossmann-like Domain"/>
    <property type="match status" value="1"/>
</dbReference>
<keyword evidence="12" id="KW-1185">Reference proteome</keyword>
<dbReference type="CDD" id="cd00833">
    <property type="entry name" value="PKS"/>
    <property type="match status" value="1"/>
</dbReference>
<dbReference type="PROSITE" id="PS00606">
    <property type="entry name" value="KS3_1"/>
    <property type="match status" value="1"/>
</dbReference>
<dbReference type="InterPro" id="IPR020841">
    <property type="entry name" value="PKS_Beta-ketoAc_synthase_dom"/>
</dbReference>
<dbReference type="InParanoid" id="A0A2J6SF23"/>
<evidence type="ECO:0000256" key="1">
    <source>
        <dbReference type="ARBA" id="ARBA00022450"/>
    </source>
</evidence>
<dbReference type="PROSITE" id="PS00012">
    <property type="entry name" value="PHOSPHOPANTETHEINE"/>
    <property type="match status" value="1"/>
</dbReference>
<dbReference type="InterPro" id="IPR006162">
    <property type="entry name" value="Ppantetheine_attach_site"/>
</dbReference>
<dbReference type="GO" id="GO:0031177">
    <property type="term" value="F:phosphopantetheine binding"/>
    <property type="evidence" value="ECO:0007669"/>
    <property type="project" value="InterPro"/>
</dbReference>
<feature type="domain" description="Ketosynthase family 3 (KS3)" evidence="9">
    <location>
        <begin position="416"/>
        <end position="834"/>
    </location>
</feature>
<name>A0A2J6SF23_9HELO</name>
<protein>
    <submittedName>
        <fullName evidence="11">Citrinin polyketide synthase</fullName>
    </submittedName>
</protein>
<dbReference type="PROSITE" id="PS50075">
    <property type="entry name" value="CARRIER"/>
    <property type="match status" value="1"/>
</dbReference>
<dbReference type="GO" id="GO:0006633">
    <property type="term" value="P:fatty acid biosynthetic process"/>
    <property type="evidence" value="ECO:0007669"/>
    <property type="project" value="InterPro"/>
</dbReference>
<dbReference type="SMART" id="SM01294">
    <property type="entry name" value="PKS_PP_betabranch"/>
    <property type="match status" value="1"/>
</dbReference>
<dbReference type="PROSITE" id="PS52019">
    <property type="entry name" value="PKS_MFAS_DH"/>
    <property type="match status" value="1"/>
</dbReference>
<sequence length="2642" mass="291150">MAPQSLSQSAILALIFGPQAMSFDLGSFNTLRSRLVKNSRGQWALNAIATLPTEWNAVSSSVAILKQYDGGKLLQDLNEWLKTGHVPPSTVPFPNVLLAPLVVTDHVISYLDFLHSAFPDLDDDQELPAAAKKSLETLGLSLGTLSAFAISSSSTLSDVEKYGAVAIRLAMLVGAVGDAEDLSRNPEERALSFSVFWKSTELHNLMLDTLKAIPEAYVSVAVDEKRSTITTSKSTALNHMQQLRSSGLYVAEVSMRGRFHWDGHESTLLELVQYCDQHAQFQFPHPSKMVLPSRSITGGQYITESDGNLHTIALRAILVDLSQWHKTIANAYDSDSAERIKSVTCFGPERCVPPALVRRLGSKLTHVLDLDLSSSELPKQLFRSVITPSVNGTTVPTLANGSAKPQQLPIVDDPNDERVAVIGMACNVPGGEDTDEFWEILVAGQSQHQELPRGTGRFQFETPWREPYTKTKWYGNLIKDYDVFDHKFFKKGPREILNTEPQHRLLLHAAYQALEQAGYFSKPDYNKHIACFLGPGHVDYASSVNCYAPNACTATGSLKSMCAGKISHHFGWTGPILTLDTACSSSCVAIHYACRSILSGEVTAALAGGSNLLSSVEWYENLSGAQFLSPTGQCKPFDANADGYCRSDGIGLVFLKKLSTAITDGDQVYGVIAGSKVYQNIGSTTITVPNGDSLATLFRDITKQARIDPTRVSVVEAHGTGTPVGDPAEYEAICRILGGSQRTDALSLSSVKGLFGHTEGASGVCSLLKVLLMMHEGVIPPQASFRSINPAIKATPQDNIEIPTRLTPWKPETRIALINNYGASGSNSSLVVTEPPASGPDGRELLKGKTFPFWIPGLDDKSIQRYAAKFRAWIQRHSSSKKDLSVRNLSFQLAFQTNRDLPQVSIFKANSSSDLESKLTAFEKGGTAMASSAIASRKPVILCFGGQISTYIGLDQKVYENAAIFRGFLDQCDATCVSLGFPSIYPHIFQRTSISDLVNLQLALFAMQYSCAQAWIACGVEVAAVVGYSFGELTASCVFGAVSLQDVIKMVAGRARLIQKKWGNDSGAMMAVDAELASVKDLLAKSGNGSDPSIACYNGHRSFTLAGTTKAIELAEAIAKRDPSFSNMRSKRLNITNAFHSVLVDNLHDELQSLGKGIRFNDPTIRFERATEGRTAEKPDSGYVAYHMRNPVYFDHAVQRLTKEFPAAIWLEAGSNSTITTMASRALNSSGSSSSSFHAVNITTDNSFELLVDTTAKLWKEQLNVTFWPHHRSQTHQYTPVILPPYQFEKSRHWLETKKPPKPETITVEKAAAPIIDPPKGFTTFAGYLDENQRSLRFKINTTHETFQRHVNGHICAGVAAVWPSSIQMDMVIDALMNLREEFKDLSYQLQINGIVHHRPLLLDHSKQYWLDFEAQDDNGLVWEWKVNATNQSGSKATRCTSGFCSFSSATDPRYLAEFETLERLSSRMRCVELLEARDVENVMQGTANIYRAFSEVIDYTDDYQFVKKLVGHKNESAAKVVKTHYGKTWLDYLLFDGLGQTAGMYVNLMTDNATVTERGIFMCETIDRWLRSPKIRTHESLPTNWEVYAVHHPVSDKKYVSDIFAFDALNGSLVEVVLGASYNRVPLSVMRGILGGQAPTKKSEPVVMNGEIPSHTQYDSQQPQVNFKPLNPLPTLTNGHTLPEKPKKATKVKATKKAAKKLSRGADSETPTKTRSILENLTGIEASSINDDSNLIDLGLDSLLSMELIRDAEDVFKVSLDAEQMLDLTDFASLVKYIRDVRGDAGIQDEKDESESEIDDSEDEELQEDSPQVNGVNGHPDSNGDVSSKKEVPLNSATVLDAFRSIKEASDDFIVKNKFETYCAEFMPRSNELSIAIFCNAFEDLGCPIRTAAAGTKLERIQHLPRHKKVVDYMYGALEKNAGLIEINGEEITRTSVACPSNDTETMLENLLRDRPAQDAELQLMRITGRAFGKCLAGKADALPLLFGSAEGRALLTKLYATSTLSSTILQQLEVFIEEIGNTWPKDAGPLRVLEVGAGTGGTTMKVVPALARLGIPVEYTMTDVSSFFTATARSRFKEHPFMKFKTVDIEKQPDVKLLNTQHIVLGSNVIHATRDLSVSLSNIHKMLRPDGCIIYHELTSQLLWADVIFGLVEGWWLFEDGRQHALQSPQHWEKILRSVGFGHVDWTDGRRPEAKIQNLIFAMASDPAYDRTPPPPRPDSIMTVDVAEQAVVIDSYVRDFTANFSFRRSSRLPAGHDSPAGRCVLITGATGSLGAHLVAHCAGRPDVTRVVCFNRTSQSEGFARQEKAFGAKGISLDATANSKLQVIETDASKDRLGLSTAAYAALVDSATDIVHNAWPMSINRGVRSYEGQFRVMRNLIDLARDAAMRRPAPFKFAFQFISSIGVVGMYPILTGKTLVPEERMPVESVVPSSYGYAKLVCERMLDSTLYMFPQAFTPSAVRINQIAGSTRSGYWNGNEHLSSQTLNALPDLRGHLTWCPVDTVAATLGELLLENNNDDKQTRLGAAAYPIYHIENPSRQSYNDMIRVLADALGVPYAHIIPFHDWVKRVRDSKAPTTENPAKQVVEFFDEHFLRMSCGDLVLDTAKSRERSHTLRSRGVITPDLVTKYIEEWRKAGVLK</sequence>
<dbReference type="InterPro" id="IPR032088">
    <property type="entry name" value="SAT"/>
</dbReference>
<dbReference type="InterPro" id="IPR016036">
    <property type="entry name" value="Malonyl_transacylase_ACP-bd"/>
</dbReference>
<dbReference type="RefSeq" id="XP_024726275.1">
    <property type="nucleotide sequence ID" value="XM_024887697.1"/>
</dbReference>
<dbReference type="EMBL" id="KZ613921">
    <property type="protein sequence ID" value="PMD49371.1"/>
    <property type="molecule type" value="Genomic_DNA"/>
</dbReference>
<dbReference type="InterPro" id="IPR036736">
    <property type="entry name" value="ACP-like_sf"/>
</dbReference>
<dbReference type="SUPFAM" id="SSF53335">
    <property type="entry name" value="S-adenosyl-L-methionine-dependent methyltransferases"/>
    <property type="match status" value="1"/>
</dbReference>
<dbReference type="Pfam" id="PF18558">
    <property type="entry name" value="HTH_51"/>
    <property type="match status" value="1"/>
</dbReference>
<dbReference type="Gene3D" id="3.40.47.10">
    <property type="match status" value="1"/>
</dbReference>
<dbReference type="Proteomes" id="UP000235371">
    <property type="component" value="Unassembled WGS sequence"/>
</dbReference>
<dbReference type="CDD" id="cd02440">
    <property type="entry name" value="AdoMet_MTases"/>
    <property type="match status" value="1"/>
</dbReference>
<feature type="region of interest" description="Disordered" evidence="7">
    <location>
        <begin position="1787"/>
        <end position="1831"/>
    </location>
</feature>
<dbReference type="GO" id="GO:0004315">
    <property type="term" value="F:3-oxoacyl-[acyl-carrier-protein] synthase activity"/>
    <property type="evidence" value="ECO:0007669"/>
    <property type="project" value="InterPro"/>
</dbReference>